<evidence type="ECO:0000313" key="3">
    <source>
        <dbReference type="Proteomes" id="UP000092164"/>
    </source>
</evidence>
<dbReference type="Proteomes" id="UP000092164">
    <property type="component" value="Unassembled WGS sequence"/>
</dbReference>
<accession>A0A1B7Z1J0</accession>
<name>A0A1B7Z1J0_9FLAO</name>
<evidence type="ECO:0000313" key="2">
    <source>
        <dbReference type="EMBL" id="OBR36583.1"/>
    </source>
</evidence>
<feature type="signal peptide" evidence="1">
    <location>
        <begin position="1"/>
        <end position="23"/>
    </location>
</feature>
<dbReference type="STRING" id="1836467.BTR34_13280"/>
<feature type="chain" id="PRO_5008602183" evidence="1">
    <location>
        <begin position="24"/>
        <end position="149"/>
    </location>
</feature>
<evidence type="ECO:0000256" key="1">
    <source>
        <dbReference type="SAM" id="SignalP"/>
    </source>
</evidence>
<keyword evidence="3" id="KW-1185">Reference proteome</keyword>
<protein>
    <submittedName>
        <fullName evidence="2">Uncharacterized protein</fullName>
    </submittedName>
</protein>
<gene>
    <name evidence="2" type="ORF">A9200_09170</name>
</gene>
<dbReference type="AlphaFoldDB" id="A0A1B7Z1J0"/>
<dbReference type="EMBL" id="LZFP01000045">
    <property type="protein sequence ID" value="OBR36583.1"/>
    <property type="molecule type" value="Genomic_DNA"/>
</dbReference>
<reference evidence="3" key="1">
    <citation type="submission" date="2016-06" db="EMBL/GenBank/DDBJ databases">
        <authorList>
            <person name="Zhan P."/>
        </authorList>
    </citation>
    <scope>NUCLEOTIDE SEQUENCE [LARGE SCALE GENOMIC DNA]</scope>
    <source>
        <strain evidence="3">T28</strain>
    </source>
</reference>
<organism evidence="2 3">
    <name type="scientific">Maribacter hydrothermalis</name>
    <dbReference type="NCBI Taxonomy" id="1836467"/>
    <lineage>
        <taxon>Bacteria</taxon>
        <taxon>Pseudomonadati</taxon>
        <taxon>Bacteroidota</taxon>
        <taxon>Flavobacteriia</taxon>
        <taxon>Flavobacteriales</taxon>
        <taxon>Flavobacteriaceae</taxon>
        <taxon>Maribacter</taxon>
    </lineage>
</organism>
<proteinExistence type="predicted"/>
<comment type="caution">
    <text evidence="2">The sequence shown here is derived from an EMBL/GenBank/DDBJ whole genome shotgun (WGS) entry which is preliminary data.</text>
</comment>
<sequence length="149" mass="17415">MKKYSFIVFFYAFTFFNMLNAQADCILGVGITNDSIISDIFLLNEMQHEKLRSFSAELKYRNDLLNIELKNVKNRHPQSNVTELRQLADKYKSVMDSMSSVQSMIDKRMLSLFNSKQYELYRVLCKEAARSPFVVIPVVYTDSVNNENR</sequence>
<keyword evidence="1" id="KW-0732">Signal</keyword>